<dbReference type="OrthoDB" id="9811865at2"/>
<dbReference type="SUPFAM" id="SSF53756">
    <property type="entry name" value="UDP-Glycosyltransferase/glycogen phosphorylase"/>
    <property type="match status" value="1"/>
</dbReference>
<evidence type="ECO:0000313" key="8">
    <source>
        <dbReference type="Proteomes" id="UP000199544"/>
    </source>
</evidence>
<evidence type="ECO:0000256" key="2">
    <source>
        <dbReference type="ARBA" id="ARBA00010488"/>
    </source>
</evidence>
<evidence type="ECO:0000256" key="3">
    <source>
        <dbReference type="ARBA" id="ARBA00022475"/>
    </source>
</evidence>
<dbReference type="GO" id="GO:0005886">
    <property type="term" value="C:plasma membrane"/>
    <property type="evidence" value="ECO:0007669"/>
    <property type="project" value="UniProtKB-SubCell"/>
</dbReference>
<proteinExistence type="inferred from homology"/>
<dbReference type="STRING" id="459525.SAMN04488137_3469"/>
<name>A0A1G9YJD2_9BACL</name>
<keyword evidence="8" id="KW-1185">Reference proteome</keyword>
<keyword evidence="4 7" id="KW-0808">Transferase</keyword>
<dbReference type="GO" id="GO:0019350">
    <property type="term" value="P:teichoic acid biosynthetic process"/>
    <property type="evidence" value="ECO:0007669"/>
    <property type="project" value="UniProtKB-KW"/>
</dbReference>
<sequence>MKRVKNTILIAISVIFFSWRKKDHNLFIFNSFKNERYDFNSKYFFEYLICNSSYSCKFIINNEFLRNYLNKEVGEFFISTSSLKHLKEIWRAGVWITSTGMPIRLNFFHKDRVIVNLWHGVPLKKIGLLDHNISIIRKLIIKRVYSKCYSFISTSSKNLITVMADSFLVSKDKIRVLGQPRNDKLLCKSPSKIEDYFENIPLYKKIILYAPTFRENTCTNFFPFNDRNLSEVDRFLEENQLIIFIRNHPLEKGLDELSSLKRIFFINSDKVDDIMEALKLFDLLITDYSSIFIDYLILERPIVFLDYDREDYLSSRGLNFDYDEVTPGPKPKSQKQFLLEIKHLLSDKTYFYEERKKVNEFFNAINEGSCKRTLIEIEKELCEINKS</sequence>
<organism evidence="7 8">
    <name type="scientific">Fictibacillus solisalsi</name>
    <dbReference type="NCBI Taxonomy" id="459525"/>
    <lineage>
        <taxon>Bacteria</taxon>
        <taxon>Bacillati</taxon>
        <taxon>Bacillota</taxon>
        <taxon>Bacilli</taxon>
        <taxon>Bacillales</taxon>
        <taxon>Fictibacillaceae</taxon>
        <taxon>Fictibacillus</taxon>
    </lineage>
</organism>
<protein>
    <submittedName>
        <fullName evidence="7">CDP-glycerol glycerophosphotransferase</fullName>
    </submittedName>
</protein>
<dbReference type="Gene3D" id="3.40.50.12580">
    <property type="match status" value="1"/>
</dbReference>
<dbReference type="AlphaFoldDB" id="A0A1G9YJD2"/>
<dbReference type="Gene3D" id="3.40.50.11820">
    <property type="match status" value="1"/>
</dbReference>
<comment type="subcellular location">
    <subcellularLocation>
        <location evidence="1">Cell membrane</location>
        <topology evidence="1">Peripheral membrane protein</topology>
    </subcellularLocation>
</comment>
<dbReference type="InterPro" id="IPR051612">
    <property type="entry name" value="Teichoic_Acid_Biosynth"/>
</dbReference>
<dbReference type="PANTHER" id="PTHR37316:SF3">
    <property type="entry name" value="TEICHOIC ACID GLYCEROL-PHOSPHATE TRANSFERASE"/>
    <property type="match status" value="1"/>
</dbReference>
<evidence type="ECO:0000313" key="7">
    <source>
        <dbReference type="EMBL" id="SDN09052.1"/>
    </source>
</evidence>
<dbReference type="Pfam" id="PF04464">
    <property type="entry name" value="Glyphos_transf"/>
    <property type="match status" value="1"/>
</dbReference>
<reference evidence="8" key="1">
    <citation type="submission" date="2016-10" db="EMBL/GenBank/DDBJ databases">
        <authorList>
            <person name="Varghese N."/>
            <person name="Submissions S."/>
        </authorList>
    </citation>
    <scope>NUCLEOTIDE SEQUENCE [LARGE SCALE GENOMIC DNA]</scope>
    <source>
        <strain evidence="8">CGMCC 1.6854</strain>
    </source>
</reference>
<dbReference type="InterPro" id="IPR043148">
    <property type="entry name" value="TagF_C"/>
</dbReference>
<dbReference type="EMBL" id="FNHW01000001">
    <property type="protein sequence ID" value="SDN09052.1"/>
    <property type="molecule type" value="Genomic_DNA"/>
</dbReference>
<evidence type="ECO:0000256" key="5">
    <source>
        <dbReference type="ARBA" id="ARBA00022944"/>
    </source>
</evidence>
<dbReference type="PANTHER" id="PTHR37316">
    <property type="entry name" value="TEICHOIC ACID GLYCEROL-PHOSPHATE PRIMASE"/>
    <property type="match status" value="1"/>
</dbReference>
<keyword evidence="5" id="KW-0777">Teichoic acid biosynthesis</keyword>
<dbReference type="InterPro" id="IPR043149">
    <property type="entry name" value="TagF_N"/>
</dbReference>
<accession>A0A1G9YJD2</accession>
<keyword evidence="3" id="KW-1003">Cell membrane</keyword>
<evidence type="ECO:0000256" key="1">
    <source>
        <dbReference type="ARBA" id="ARBA00004202"/>
    </source>
</evidence>
<evidence type="ECO:0000256" key="4">
    <source>
        <dbReference type="ARBA" id="ARBA00022679"/>
    </source>
</evidence>
<keyword evidence="6" id="KW-0472">Membrane</keyword>
<gene>
    <name evidence="7" type="ORF">SAMN04488137_3469</name>
</gene>
<evidence type="ECO:0000256" key="6">
    <source>
        <dbReference type="ARBA" id="ARBA00023136"/>
    </source>
</evidence>
<dbReference type="Proteomes" id="UP000199544">
    <property type="component" value="Unassembled WGS sequence"/>
</dbReference>
<dbReference type="RefSeq" id="WP_090236265.1">
    <property type="nucleotide sequence ID" value="NZ_FNHW01000001.1"/>
</dbReference>
<comment type="similarity">
    <text evidence="2">Belongs to the CDP-glycerol glycerophosphotransferase family.</text>
</comment>
<dbReference type="GO" id="GO:0047355">
    <property type="term" value="F:CDP-glycerol glycerophosphotransferase activity"/>
    <property type="evidence" value="ECO:0007669"/>
    <property type="project" value="InterPro"/>
</dbReference>
<dbReference type="InterPro" id="IPR007554">
    <property type="entry name" value="Glycerophosphate_synth"/>
</dbReference>